<dbReference type="InterPro" id="IPR007236">
    <property type="entry name" value="SlyX"/>
</dbReference>
<comment type="caution">
    <text evidence="3">The sequence shown here is derived from an EMBL/GenBank/DDBJ whole genome shotgun (WGS) entry which is preliminary data.</text>
</comment>
<dbReference type="STRING" id="1127673.GLIP_3708"/>
<dbReference type="eggNOG" id="COG2900">
    <property type="taxonomic scope" value="Bacteria"/>
</dbReference>
<accession>K6X6V2</accession>
<dbReference type="EMBL" id="BAEN01000068">
    <property type="protein sequence ID" value="GAC16319.1"/>
    <property type="molecule type" value="Genomic_DNA"/>
</dbReference>
<dbReference type="Pfam" id="PF04102">
    <property type="entry name" value="SlyX"/>
    <property type="match status" value="1"/>
</dbReference>
<protein>
    <recommendedName>
        <fullName evidence="1">Protein SlyX homolog</fullName>
    </recommendedName>
</protein>
<dbReference type="RefSeq" id="WP_008846121.1">
    <property type="nucleotide sequence ID" value="NZ_BAEN01000068.1"/>
</dbReference>
<dbReference type="Proteomes" id="UP000006334">
    <property type="component" value="Unassembled WGS sequence"/>
</dbReference>
<keyword evidence="2" id="KW-0175">Coiled coil</keyword>
<evidence type="ECO:0000256" key="1">
    <source>
        <dbReference type="HAMAP-Rule" id="MF_00715"/>
    </source>
</evidence>
<organism evidence="3 4">
    <name type="scientific">Aliiglaciecola lipolytica E3</name>
    <dbReference type="NCBI Taxonomy" id="1127673"/>
    <lineage>
        <taxon>Bacteria</taxon>
        <taxon>Pseudomonadati</taxon>
        <taxon>Pseudomonadota</taxon>
        <taxon>Gammaproteobacteria</taxon>
        <taxon>Alteromonadales</taxon>
        <taxon>Alteromonadaceae</taxon>
        <taxon>Aliiglaciecola</taxon>
    </lineage>
</organism>
<dbReference type="AlphaFoldDB" id="K6X6V2"/>
<comment type="similarity">
    <text evidence="1">Belongs to the SlyX family.</text>
</comment>
<proteinExistence type="inferred from homology"/>
<dbReference type="OrthoDB" id="5771733at2"/>
<gene>
    <name evidence="1 3" type="primary">slyX</name>
    <name evidence="3" type="ORF">GLIP_3708</name>
</gene>
<evidence type="ECO:0000313" key="4">
    <source>
        <dbReference type="Proteomes" id="UP000006334"/>
    </source>
</evidence>
<reference evidence="3 4" key="1">
    <citation type="journal article" date="2017" name="Antonie Van Leeuwenhoek">
        <title>Rhizobium rhizosphaerae sp. nov., a novel species isolated from rice rhizosphere.</title>
        <authorList>
            <person name="Zhao J.J."/>
            <person name="Zhang J."/>
            <person name="Zhang R.J."/>
            <person name="Zhang C.W."/>
            <person name="Yin H.Q."/>
            <person name="Zhang X.X."/>
        </authorList>
    </citation>
    <scope>NUCLEOTIDE SEQUENCE [LARGE SCALE GENOMIC DNA]</scope>
    <source>
        <strain evidence="3 4">E3</strain>
    </source>
</reference>
<evidence type="ECO:0000313" key="3">
    <source>
        <dbReference type="EMBL" id="GAC16319.1"/>
    </source>
</evidence>
<dbReference type="PANTHER" id="PTHR36508">
    <property type="entry name" value="PROTEIN SLYX"/>
    <property type="match status" value="1"/>
</dbReference>
<dbReference type="PANTHER" id="PTHR36508:SF1">
    <property type="entry name" value="PROTEIN SLYX"/>
    <property type="match status" value="1"/>
</dbReference>
<name>K6X6V2_9ALTE</name>
<feature type="coiled-coil region" evidence="2">
    <location>
        <begin position="9"/>
        <end position="43"/>
    </location>
</feature>
<keyword evidence="4" id="KW-1185">Reference proteome</keyword>
<sequence length="71" mass="8219">MSTDLHTEIAHLQTQLAFQEDTIEQLNKALADQQIQIDKMMFQIKHMTQRMKQIEPSNIADASEEAPPPHY</sequence>
<dbReference type="HAMAP" id="MF_00715">
    <property type="entry name" value="SlyX"/>
    <property type="match status" value="1"/>
</dbReference>
<evidence type="ECO:0000256" key="2">
    <source>
        <dbReference type="SAM" id="Coils"/>
    </source>
</evidence>
<dbReference type="Gene3D" id="1.20.5.300">
    <property type="match status" value="1"/>
</dbReference>